<dbReference type="Proteomes" id="UP000030300">
    <property type="component" value="Chromosome"/>
</dbReference>
<reference evidence="2 3" key="1">
    <citation type="journal article" date="2015" name="Genome Announc.">
        <title>Complete Genome Sequence of Steroid-Transforming Nocardioides simplex VKM Ac-2033D.</title>
        <authorList>
            <person name="Shtratnikova V.Y."/>
            <person name="Schelkunov M.I."/>
            <person name="Pekov Y.A."/>
            <person name="Fokina V.V."/>
            <person name="Logacheva M.D."/>
            <person name="Sokolov S.L."/>
            <person name="Bragin E.Y."/>
            <person name="Ashapkin V.V."/>
            <person name="Donova M.V."/>
        </authorList>
    </citation>
    <scope>NUCLEOTIDE SEQUENCE [LARGE SCALE GENOMIC DNA]</scope>
    <source>
        <strain evidence="2 3">VKM Ac-2033D</strain>
    </source>
</reference>
<dbReference type="KEGG" id="psim:KR76_00098"/>
<evidence type="ECO:0000313" key="2">
    <source>
        <dbReference type="EMBL" id="AJR18416.1"/>
    </source>
</evidence>
<evidence type="ECO:0000256" key="1">
    <source>
        <dbReference type="SAM" id="MobiDB-lite"/>
    </source>
</evidence>
<dbReference type="STRING" id="2045.KR76_00098"/>
<evidence type="ECO:0000313" key="3">
    <source>
        <dbReference type="Proteomes" id="UP000030300"/>
    </source>
</evidence>
<sequence>MGRAVHRQQPSDATGAVTMHDAQPGRASLGRSHRPVTPVAHRAAVRHRRGAPGIGRCAQRGGTGSAHCLLRTRTGGT</sequence>
<keyword evidence="3" id="KW-1185">Reference proteome</keyword>
<feature type="region of interest" description="Disordered" evidence="1">
    <location>
        <begin position="1"/>
        <end position="63"/>
    </location>
</feature>
<organism evidence="2 3">
    <name type="scientific">Nocardioides simplex</name>
    <name type="common">Arthrobacter simplex</name>
    <dbReference type="NCBI Taxonomy" id="2045"/>
    <lineage>
        <taxon>Bacteria</taxon>
        <taxon>Bacillati</taxon>
        <taxon>Actinomycetota</taxon>
        <taxon>Actinomycetes</taxon>
        <taxon>Propionibacteriales</taxon>
        <taxon>Nocardioidaceae</taxon>
        <taxon>Pimelobacter</taxon>
    </lineage>
</organism>
<proteinExistence type="predicted"/>
<protein>
    <submittedName>
        <fullName evidence="2">Uncharacterized protein</fullName>
    </submittedName>
</protein>
<dbReference type="HOGENOM" id="CLU_2634549_0_0_11"/>
<dbReference type="AlphaFoldDB" id="A0A0C5XH26"/>
<name>A0A0C5XH26_NOCSI</name>
<dbReference type="EMBL" id="CP009896">
    <property type="protein sequence ID" value="AJR18416.1"/>
    <property type="molecule type" value="Genomic_DNA"/>
</dbReference>
<accession>A0A0C5XH26</accession>
<gene>
    <name evidence="2" type="ORF">KR76_00098</name>
</gene>